<dbReference type="InterPro" id="IPR036514">
    <property type="entry name" value="SGNH_hydro_sf"/>
</dbReference>
<dbReference type="AlphaFoldDB" id="A0A5N5WJ35"/>
<accession>A0A5N5WJ35</accession>
<dbReference type="InterPro" id="IPR003961">
    <property type="entry name" value="FN3_dom"/>
</dbReference>
<evidence type="ECO:0000313" key="3">
    <source>
        <dbReference type="EMBL" id="KAB8067210.1"/>
    </source>
</evidence>
<dbReference type="InterPro" id="IPR036116">
    <property type="entry name" value="FN3_sf"/>
</dbReference>
<dbReference type="GO" id="GO:0016788">
    <property type="term" value="F:hydrolase activity, acting on ester bonds"/>
    <property type="evidence" value="ECO:0007669"/>
    <property type="project" value="InterPro"/>
</dbReference>
<keyword evidence="1" id="KW-0732">Signal</keyword>
<dbReference type="InterPro" id="IPR013783">
    <property type="entry name" value="Ig-like_fold"/>
</dbReference>
<dbReference type="PANTHER" id="PTHR35040:SF7">
    <property type="entry name" value="FIBRONECTIN TYPE-III DOMAIN-CONTAINING PROTEIN-RELATED"/>
    <property type="match status" value="1"/>
</dbReference>
<dbReference type="EMBL" id="ML732534">
    <property type="protein sequence ID" value="KAB8067210.1"/>
    <property type="molecule type" value="Genomic_DNA"/>
</dbReference>
<dbReference type="SUPFAM" id="SSF52266">
    <property type="entry name" value="SGNH hydrolase"/>
    <property type="match status" value="1"/>
</dbReference>
<dbReference type="CDD" id="cd01823">
    <property type="entry name" value="SEST_like"/>
    <property type="match status" value="1"/>
</dbReference>
<proteinExistence type="predicted"/>
<feature type="signal peptide" evidence="1">
    <location>
        <begin position="1"/>
        <end position="21"/>
    </location>
</feature>
<gene>
    <name evidence="3" type="ORF">BDV29DRAFT_196616</name>
</gene>
<organism evidence="3 4">
    <name type="scientific">Aspergillus leporis</name>
    <dbReference type="NCBI Taxonomy" id="41062"/>
    <lineage>
        <taxon>Eukaryota</taxon>
        <taxon>Fungi</taxon>
        <taxon>Dikarya</taxon>
        <taxon>Ascomycota</taxon>
        <taxon>Pezizomycotina</taxon>
        <taxon>Eurotiomycetes</taxon>
        <taxon>Eurotiomycetidae</taxon>
        <taxon>Eurotiales</taxon>
        <taxon>Aspergillaceae</taxon>
        <taxon>Aspergillus</taxon>
        <taxon>Aspergillus subgen. Circumdati</taxon>
    </lineage>
</organism>
<dbReference type="PROSITE" id="PS50853">
    <property type="entry name" value="FN3"/>
    <property type="match status" value="1"/>
</dbReference>
<dbReference type="SUPFAM" id="SSF49265">
    <property type="entry name" value="Fibronectin type III"/>
    <property type="match status" value="1"/>
</dbReference>
<dbReference type="OrthoDB" id="1896086at2759"/>
<dbReference type="PANTHER" id="PTHR35040">
    <property type="match status" value="1"/>
</dbReference>
<dbReference type="Gene3D" id="3.40.50.1110">
    <property type="entry name" value="SGNH hydrolase"/>
    <property type="match status" value="1"/>
</dbReference>
<dbReference type="InterPro" id="IPR021986">
    <property type="entry name" value="Spherulin4"/>
</dbReference>
<dbReference type="Proteomes" id="UP000326565">
    <property type="component" value="Unassembled WGS sequence"/>
</dbReference>
<evidence type="ECO:0000313" key="4">
    <source>
        <dbReference type="Proteomes" id="UP000326565"/>
    </source>
</evidence>
<reference evidence="3 4" key="1">
    <citation type="submission" date="2019-04" db="EMBL/GenBank/DDBJ databases">
        <title>Friends and foes A comparative genomics study of 23 Aspergillus species from section Flavi.</title>
        <authorList>
            <consortium name="DOE Joint Genome Institute"/>
            <person name="Kjaerbolling I."/>
            <person name="Vesth T."/>
            <person name="Frisvad J.C."/>
            <person name="Nybo J.L."/>
            <person name="Theobald S."/>
            <person name="Kildgaard S."/>
            <person name="Isbrandt T."/>
            <person name="Kuo A."/>
            <person name="Sato A."/>
            <person name="Lyhne E.K."/>
            <person name="Kogle M.E."/>
            <person name="Wiebenga A."/>
            <person name="Kun R.S."/>
            <person name="Lubbers R.J."/>
            <person name="Makela M.R."/>
            <person name="Barry K."/>
            <person name="Chovatia M."/>
            <person name="Clum A."/>
            <person name="Daum C."/>
            <person name="Haridas S."/>
            <person name="He G."/>
            <person name="LaButti K."/>
            <person name="Lipzen A."/>
            <person name="Mondo S."/>
            <person name="Riley R."/>
            <person name="Salamov A."/>
            <person name="Simmons B.A."/>
            <person name="Magnuson J.K."/>
            <person name="Henrissat B."/>
            <person name="Mortensen U.H."/>
            <person name="Larsen T.O."/>
            <person name="Devries R.P."/>
            <person name="Grigoriev I.V."/>
            <person name="Machida M."/>
            <person name="Baker S.E."/>
            <person name="Andersen M.R."/>
        </authorList>
    </citation>
    <scope>NUCLEOTIDE SEQUENCE [LARGE SCALE GENOMIC DNA]</scope>
    <source>
        <strain evidence="3 4">CBS 151.66</strain>
    </source>
</reference>
<dbReference type="Gene3D" id="2.60.40.10">
    <property type="entry name" value="Immunoglobulins"/>
    <property type="match status" value="1"/>
</dbReference>
<dbReference type="InterPro" id="IPR037460">
    <property type="entry name" value="SEST-like"/>
</dbReference>
<sequence>MHGQRWHCLVAIAALGGHALANPLAFWNMAGNTSRSSQRLMKRDDAEFDPADLFFIQRMAAIGDSYSAGIGAGGRLGISDWSCSRYDNAYPYLIHTDERLGDQAARTFEFESCSSAVIADVLKNQIPKINGNQQVVLLSAGGNDAELSKILNQCIFQWAVLNANQVTLAKAAAFANSDYTWAKSYDWDALGLGCDGQLARTKEIIASDAFSKSLDEVISAVKLKLSLDYAKFFAEDLSFTCDTASWSTWIYDEAKLTSAHQKTMNDLVNDVNSQIVKFIDYDHYVGYFNGRFCEQGVDESTKESNTRTGLMFYELNTWDLLGRNPWKRSPDDHPEESFEGSVNQYAQITLLVDPNASFIDQAMISNKTTASTALVAESKLAVTVASDTVISIPNLLPDGYGRVFHPQPLLHQIIASLVIYEMTNKNEQDNGFSAIQEQVSFDSCLYYPSSDSNASDGQQIAVASYINPLADPTAWNRLIGYSDHRMPILIANVVNGPDSSKDTDWADVINRASSARKTVLGYIEEDIDMWYSLYDNNIGGIFFDEGWPECGDSNQYTSLYKYINDYTKRKHPGAYTILNPGSPMVSCFEDTMDTLLTFELDYNAYTNSYTPNDWTPKDPRKLWHIIYNVPETAINEVIKLSKERGAGFVQLTNDVLPNPYDNLPDESYMKTMMSAVSGGSLKKDDASSWASGSSAGLVSGLLILKSDYTSAQLSWSAVSNALGYNIYSDDTLVASVPNSMTTIALGGLMAGASHAFKVSAVGGGGALGSSSDPVTVTTKPLPNGKTMANWKSTPGTDSTTIKADILVPYTFVRVYIWDSVGCEFDTDPGWSVNFKIDEYVCAKYMVEGTTLYKYSGTLPEGSIAPPWSWSVVGPITLDVTGYTYTWTLPLGTSAIDTSKFVIQAQGYNPLTNVFEPDPSAYDCKGSSMCTTPDFRYDDPFYFATSA</sequence>
<evidence type="ECO:0000256" key="1">
    <source>
        <dbReference type="SAM" id="SignalP"/>
    </source>
</evidence>
<feature type="chain" id="PRO_5024827079" evidence="1">
    <location>
        <begin position="22"/>
        <end position="946"/>
    </location>
</feature>
<name>A0A5N5WJ35_9EURO</name>
<keyword evidence="4" id="KW-1185">Reference proteome</keyword>
<dbReference type="Pfam" id="PF12138">
    <property type="entry name" value="Spherulin4"/>
    <property type="match status" value="1"/>
</dbReference>
<protein>
    <submittedName>
        <fullName evidence="3">Fibronectin type III domain protein</fullName>
    </submittedName>
</protein>
<feature type="domain" description="Fibronectin type-III" evidence="2">
    <location>
        <begin position="697"/>
        <end position="781"/>
    </location>
</feature>
<evidence type="ECO:0000259" key="2">
    <source>
        <dbReference type="PROSITE" id="PS50853"/>
    </source>
</evidence>